<protein>
    <submittedName>
        <fullName evidence="2">Uncharacterized protein</fullName>
    </submittedName>
</protein>
<dbReference type="EMBL" id="LXQA011288220">
    <property type="protein sequence ID" value="MCI92009.1"/>
    <property type="molecule type" value="Genomic_DNA"/>
</dbReference>
<reference evidence="2 3" key="1">
    <citation type="journal article" date="2018" name="Front. Plant Sci.">
        <title>Red Clover (Trifolium pratense) and Zigzag Clover (T. medium) - A Picture of Genomic Similarities and Differences.</title>
        <authorList>
            <person name="Dluhosova J."/>
            <person name="Istvanek J."/>
            <person name="Nedelnik J."/>
            <person name="Repkova J."/>
        </authorList>
    </citation>
    <scope>NUCLEOTIDE SEQUENCE [LARGE SCALE GENOMIC DNA]</scope>
    <source>
        <strain evidence="3">cv. 10/8</strain>
        <tissue evidence="2">Leaf</tissue>
    </source>
</reference>
<proteinExistence type="predicted"/>
<sequence>MSRRQLPERRRREGQLWPVDEGGDDQDKGELQMEVGRVVKMDLVLIYS</sequence>
<accession>A0A392VX12</accession>
<organism evidence="2 3">
    <name type="scientific">Trifolium medium</name>
    <dbReference type="NCBI Taxonomy" id="97028"/>
    <lineage>
        <taxon>Eukaryota</taxon>
        <taxon>Viridiplantae</taxon>
        <taxon>Streptophyta</taxon>
        <taxon>Embryophyta</taxon>
        <taxon>Tracheophyta</taxon>
        <taxon>Spermatophyta</taxon>
        <taxon>Magnoliopsida</taxon>
        <taxon>eudicotyledons</taxon>
        <taxon>Gunneridae</taxon>
        <taxon>Pentapetalae</taxon>
        <taxon>rosids</taxon>
        <taxon>fabids</taxon>
        <taxon>Fabales</taxon>
        <taxon>Fabaceae</taxon>
        <taxon>Papilionoideae</taxon>
        <taxon>50 kb inversion clade</taxon>
        <taxon>NPAAA clade</taxon>
        <taxon>Hologalegina</taxon>
        <taxon>IRL clade</taxon>
        <taxon>Trifolieae</taxon>
        <taxon>Trifolium</taxon>
    </lineage>
</organism>
<keyword evidence="3" id="KW-1185">Reference proteome</keyword>
<evidence type="ECO:0000313" key="3">
    <source>
        <dbReference type="Proteomes" id="UP000265520"/>
    </source>
</evidence>
<dbReference type="Proteomes" id="UP000265520">
    <property type="component" value="Unassembled WGS sequence"/>
</dbReference>
<name>A0A392VX12_9FABA</name>
<feature type="non-terminal residue" evidence="2">
    <location>
        <position position="48"/>
    </location>
</feature>
<feature type="region of interest" description="Disordered" evidence="1">
    <location>
        <begin position="1"/>
        <end position="29"/>
    </location>
</feature>
<dbReference type="AlphaFoldDB" id="A0A392VX12"/>
<feature type="compositionally biased region" description="Basic and acidic residues" evidence="1">
    <location>
        <begin position="1"/>
        <end position="14"/>
    </location>
</feature>
<evidence type="ECO:0000256" key="1">
    <source>
        <dbReference type="SAM" id="MobiDB-lite"/>
    </source>
</evidence>
<comment type="caution">
    <text evidence="2">The sequence shown here is derived from an EMBL/GenBank/DDBJ whole genome shotgun (WGS) entry which is preliminary data.</text>
</comment>
<evidence type="ECO:0000313" key="2">
    <source>
        <dbReference type="EMBL" id="MCI92009.1"/>
    </source>
</evidence>